<gene>
    <name evidence="1" type="ORF">GBAR_LOCUS31461</name>
</gene>
<sequence>MGSGFAETQFHCLTRWMGVQ</sequence>
<proteinExistence type="predicted"/>
<name>A0AA35XMC4_GEOBA</name>
<dbReference type="Proteomes" id="UP001174909">
    <property type="component" value="Unassembled WGS sequence"/>
</dbReference>
<dbReference type="EMBL" id="CASHTH010004474">
    <property type="protein sequence ID" value="CAI8057760.1"/>
    <property type="molecule type" value="Genomic_DNA"/>
</dbReference>
<accession>A0AA35XMC4</accession>
<protein>
    <submittedName>
        <fullName evidence="1">Uncharacterized protein</fullName>
    </submittedName>
</protein>
<reference evidence="1" key="1">
    <citation type="submission" date="2023-03" db="EMBL/GenBank/DDBJ databases">
        <authorList>
            <person name="Steffen K."/>
            <person name="Cardenas P."/>
        </authorList>
    </citation>
    <scope>NUCLEOTIDE SEQUENCE</scope>
</reference>
<evidence type="ECO:0000313" key="1">
    <source>
        <dbReference type="EMBL" id="CAI8057760.1"/>
    </source>
</evidence>
<evidence type="ECO:0000313" key="2">
    <source>
        <dbReference type="Proteomes" id="UP001174909"/>
    </source>
</evidence>
<organism evidence="1 2">
    <name type="scientific">Geodia barretti</name>
    <name type="common">Barrett's horny sponge</name>
    <dbReference type="NCBI Taxonomy" id="519541"/>
    <lineage>
        <taxon>Eukaryota</taxon>
        <taxon>Metazoa</taxon>
        <taxon>Porifera</taxon>
        <taxon>Demospongiae</taxon>
        <taxon>Heteroscleromorpha</taxon>
        <taxon>Tetractinellida</taxon>
        <taxon>Astrophorina</taxon>
        <taxon>Geodiidae</taxon>
        <taxon>Geodia</taxon>
    </lineage>
</organism>
<dbReference type="AlphaFoldDB" id="A0AA35XMC4"/>
<comment type="caution">
    <text evidence="1">The sequence shown here is derived from an EMBL/GenBank/DDBJ whole genome shotgun (WGS) entry which is preliminary data.</text>
</comment>
<keyword evidence="2" id="KW-1185">Reference proteome</keyword>